<organism evidence="1">
    <name type="scientific">uncultured Rubrobacteraceae bacterium</name>
    <dbReference type="NCBI Taxonomy" id="349277"/>
    <lineage>
        <taxon>Bacteria</taxon>
        <taxon>Bacillati</taxon>
        <taxon>Actinomycetota</taxon>
        <taxon>Rubrobacteria</taxon>
        <taxon>Rubrobacterales</taxon>
        <taxon>Rubrobacteraceae</taxon>
        <taxon>environmental samples</taxon>
    </lineage>
</organism>
<dbReference type="GO" id="GO:0004061">
    <property type="term" value="F:arylformamidase activity"/>
    <property type="evidence" value="ECO:0007669"/>
    <property type="project" value="InterPro"/>
</dbReference>
<gene>
    <name evidence="1" type="ORF">AVDCRST_MAG78-1614</name>
</gene>
<name>A0A6J4PYZ8_9ACTN</name>
<dbReference type="GO" id="GO:0019441">
    <property type="term" value="P:L-tryptophan catabolic process to kynurenine"/>
    <property type="evidence" value="ECO:0007669"/>
    <property type="project" value="InterPro"/>
</dbReference>
<accession>A0A6J4PYZ8</accession>
<dbReference type="Gene3D" id="3.50.30.50">
    <property type="entry name" value="Putative cyclase"/>
    <property type="match status" value="1"/>
</dbReference>
<dbReference type="PANTHER" id="PTHR34861">
    <property type="match status" value="1"/>
</dbReference>
<dbReference type="Pfam" id="PF04199">
    <property type="entry name" value="Cyclase"/>
    <property type="match status" value="1"/>
</dbReference>
<proteinExistence type="predicted"/>
<protein>
    <submittedName>
        <fullName evidence="1">Cyclase family protein</fullName>
    </submittedName>
</protein>
<dbReference type="EMBL" id="CADCVB010000106">
    <property type="protein sequence ID" value="CAA9429888.1"/>
    <property type="molecule type" value="Genomic_DNA"/>
</dbReference>
<evidence type="ECO:0000313" key="1">
    <source>
        <dbReference type="EMBL" id="CAA9429888.1"/>
    </source>
</evidence>
<dbReference type="InterPro" id="IPR007325">
    <property type="entry name" value="KFase/CYL"/>
</dbReference>
<dbReference type="PANTHER" id="PTHR34861:SF10">
    <property type="entry name" value="CYCLASE"/>
    <property type="match status" value="1"/>
</dbReference>
<sequence>MRIFDLEQPRTAEMPIHSAHQQAGYSYLLHRHHEDEYRPEEAGPRTGAAGVIICGEHTGTHIDALCHQSDALVLYGGVSVEDVQSSRGFTQRGVEEIPPIVSPGVLLDVAAKEGVESLEPGHAVSGEDLEECCERQGVSVEPGDVLLVRTGNDRYWNDPERYLAGPGMDSSASYWAAERQVPAVGADNMAWDVPGLEDPELGCMLPGHLILLARHGIYIVENLKLDELAAAGYHRFRFVCAPLKFVGATGSPVCPLAIIDDTTTSP</sequence>
<dbReference type="SUPFAM" id="SSF102198">
    <property type="entry name" value="Putative cyclase"/>
    <property type="match status" value="1"/>
</dbReference>
<dbReference type="AlphaFoldDB" id="A0A6J4PYZ8"/>
<reference evidence="1" key="1">
    <citation type="submission" date="2020-02" db="EMBL/GenBank/DDBJ databases">
        <authorList>
            <person name="Meier V. D."/>
        </authorList>
    </citation>
    <scope>NUCLEOTIDE SEQUENCE</scope>
    <source>
        <strain evidence="1">AVDCRST_MAG78</strain>
    </source>
</reference>
<dbReference type="InterPro" id="IPR037175">
    <property type="entry name" value="KFase_sf"/>
</dbReference>